<keyword evidence="3 7" id="KW-0489">Methyltransferase</keyword>
<dbReference type="InterPro" id="IPR003358">
    <property type="entry name" value="tRNA_(Gua-N-7)_MeTrfase_Trmb"/>
</dbReference>
<evidence type="ECO:0000256" key="4">
    <source>
        <dbReference type="ARBA" id="ARBA00022679"/>
    </source>
</evidence>
<name>A0ABS1DMC1_9PROT</name>
<evidence type="ECO:0000256" key="1">
    <source>
        <dbReference type="ARBA" id="ARBA00000142"/>
    </source>
</evidence>
<feature type="binding site" evidence="7">
    <location>
        <position position="65"/>
    </location>
    <ligand>
        <name>S-adenosyl-L-methionine</name>
        <dbReference type="ChEBI" id="CHEBI:59789"/>
    </ligand>
</feature>
<keyword evidence="6 7" id="KW-0819">tRNA processing</keyword>
<reference evidence="9 10" key="1">
    <citation type="journal article" date="2020" name="Microorganisms">
        <title>Osmotic Adaptation and Compatible Solute Biosynthesis of Phototrophic Bacteria as Revealed from Genome Analyses.</title>
        <authorList>
            <person name="Imhoff J.F."/>
            <person name="Rahn T."/>
            <person name="Kunzel S."/>
            <person name="Keller A."/>
            <person name="Neulinger S.C."/>
        </authorList>
    </citation>
    <scope>NUCLEOTIDE SEQUENCE [LARGE SCALE GENOMIC DNA]</scope>
    <source>
        <strain evidence="9 10">DSM 9895</strain>
    </source>
</reference>
<keyword evidence="5 7" id="KW-0949">S-adenosyl-L-methionine</keyword>
<evidence type="ECO:0000256" key="2">
    <source>
        <dbReference type="ARBA" id="ARBA00003015"/>
    </source>
</evidence>
<dbReference type="InterPro" id="IPR029063">
    <property type="entry name" value="SAM-dependent_MTases_sf"/>
</dbReference>
<comment type="similarity">
    <text evidence="7">Belongs to the class I-like SAM-binding methyltransferase superfamily. TrmB family.</text>
</comment>
<feature type="binding site" evidence="7">
    <location>
        <position position="140"/>
    </location>
    <ligand>
        <name>S-adenosyl-L-methionine</name>
        <dbReference type="ChEBI" id="CHEBI:59789"/>
    </ligand>
</feature>
<dbReference type="EMBL" id="NRRL01000162">
    <property type="protein sequence ID" value="MBK1671252.1"/>
    <property type="molecule type" value="Genomic_DNA"/>
</dbReference>
<comment type="catalytic activity">
    <reaction evidence="1 7">
        <text>guanosine(46) in tRNA + S-adenosyl-L-methionine = N(7)-methylguanosine(46) in tRNA + S-adenosyl-L-homocysteine</text>
        <dbReference type="Rhea" id="RHEA:42708"/>
        <dbReference type="Rhea" id="RHEA-COMP:10188"/>
        <dbReference type="Rhea" id="RHEA-COMP:10189"/>
        <dbReference type="ChEBI" id="CHEBI:57856"/>
        <dbReference type="ChEBI" id="CHEBI:59789"/>
        <dbReference type="ChEBI" id="CHEBI:74269"/>
        <dbReference type="ChEBI" id="CHEBI:74480"/>
        <dbReference type="EC" id="2.1.1.33"/>
    </reaction>
</comment>
<dbReference type="Proteomes" id="UP001296873">
    <property type="component" value="Unassembled WGS sequence"/>
</dbReference>
<dbReference type="Pfam" id="PF02390">
    <property type="entry name" value="Methyltransf_4"/>
    <property type="match status" value="1"/>
</dbReference>
<feature type="binding site" evidence="7">
    <location>
        <begin position="214"/>
        <end position="217"/>
    </location>
    <ligand>
        <name>substrate</name>
    </ligand>
</feature>
<sequence length="239" mass="27680">MRRPPPQDDRPHRELHGRHKSRPLRPAQQRVMDALLPRLRVDPPAEGTLDLRAPFDAGIREVWLEVGFGAGEHLAWQAAQHPQVGVIGAEHFRDGIARLLRQVEAEGLTRNVRVYPGDGRDLLDVLPDACLTRVFVLFPDPWPKRKHHKRRFVQQAQLDQLARVLAAGGELRLATDDPSYQRWMLVELERHPAFAWTAERAADWRQRPDDWPATRYEQKAIEAGRQPIFLTYRRRARPV</sequence>
<comment type="pathway">
    <text evidence="7">tRNA modification; N(7)-methylguanine-tRNA biosynthesis.</text>
</comment>
<comment type="caution">
    <text evidence="9">The sequence shown here is derived from an EMBL/GenBank/DDBJ whole genome shotgun (WGS) entry which is preliminary data.</text>
</comment>
<feature type="binding site" evidence="7">
    <location>
        <position position="90"/>
    </location>
    <ligand>
        <name>S-adenosyl-L-methionine</name>
        <dbReference type="ChEBI" id="CHEBI:59789"/>
    </ligand>
</feature>
<dbReference type="PANTHER" id="PTHR23417">
    <property type="entry name" value="3-DEOXY-D-MANNO-OCTULOSONIC-ACID TRANSFERASE/TRNA GUANINE-N 7 - -METHYLTRANSFERASE"/>
    <property type="match status" value="1"/>
</dbReference>
<evidence type="ECO:0000313" key="10">
    <source>
        <dbReference type="Proteomes" id="UP001296873"/>
    </source>
</evidence>
<evidence type="ECO:0000313" key="9">
    <source>
        <dbReference type="EMBL" id="MBK1671252.1"/>
    </source>
</evidence>
<dbReference type="SUPFAM" id="SSF53335">
    <property type="entry name" value="S-adenosyl-L-methionine-dependent methyltransferases"/>
    <property type="match status" value="1"/>
</dbReference>
<dbReference type="HAMAP" id="MF_01057">
    <property type="entry name" value="tRNA_methyltr_TrmB"/>
    <property type="match status" value="1"/>
</dbReference>
<evidence type="ECO:0000256" key="6">
    <source>
        <dbReference type="ARBA" id="ARBA00022694"/>
    </source>
</evidence>
<dbReference type="RefSeq" id="WP_200343921.1">
    <property type="nucleotide sequence ID" value="NZ_NRRL01000162.1"/>
</dbReference>
<gene>
    <name evidence="7" type="primary">trmB</name>
    <name evidence="9" type="ORF">CKO28_24945</name>
</gene>
<evidence type="ECO:0000256" key="8">
    <source>
        <dbReference type="SAM" id="MobiDB-lite"/>
    </source>
</evidence>
<keyword evidence="10" id="KW-1185">Reference proteome</keyword>
<dbReference type="CDD" id="cd02440">
    <property type="entry name" value="AdoMet_MTases"/>
    <property type="match status" value="1"/>
</dbReference>
<evidence type="ECO:0000256" key="7">
    <source>
        <dbReference type="HAMAP-Rule" id="MF_01057"/>
    </source>
</evidence>
<feature type="binding site" evidence="7">
    <location>
        <position position="118"/>
    </location>
    <ligand>
        <name>S-adenosyl-L-methionine</name>
        <dbReference type="ChEBI" id="CHEBI:59789"/>
    </ligand>
</feature>
<feature type="compositionally biased region" description="Basic and acidic residues" evidence="8">
    <location>
        <begin position="1"/>
        <end position="14"/>
    </location>
</feature>
<comment type="function">
    <text evidence="2 7">Catalyzes the formation of N(7)-methylguanine at position 46 (m7G46) in tRNA.</text>
</comment>
<dbReference type="PROSITE" id="PS51625">
    <property type="entry name" value="SAM_MT_TRMB"/>
    <property type="match status" value="1"/>
</dbReference>
<evidence type="ECO:0000256" key="5">
    <source>
        <dbReference type="ARBA" id="ARBA00022691"/>
    </source>
</evidence>
<dbReference type="PANTHER" id="PTHR23417:SF14">
    <property type="entry name" value="PENTACOTRIPEPTIDE-REPEAT REGION OF PRORP DOMAIN-CONTAINING PROTEIN"/>
    <property type="match status" value="1"/>
</dbReference>
<feature type="region of interest" description="Disordered" evidence="8">
    <location>
        <begin position="1"/>
        <end position="26"/>
    </location>
</feature>
<dbReference type="EC" id="2.1.1.33" evidence="7"/>
<dbReference type="InterPro" id="IPR055361">
    <property type="entry name" value="tRNA_methyltr_TrmB_bact"/>
</dbReference>
<dbReference type="Gene3D" id="3.40.50.150">
    <property type="entry name" value="Vaccinia Virus protein VP39"/>
    <property type="match status" value="1"/>
</dbReference>
<evidence type="ECO:0000256" key="3">
    <source>
        <dbReference type="ARBA" id="ARBA00022603"/>
    </source>
</evidence>
<keyword evidence="4 7" id="KW-0808">Transferase</keyword>
<accession>A0ABS1DMC1</accession>
<feature type="binding site" evidence="7">
    <location>
        <position position="176"/>
    </location>
    <ligand>
        <name>substrate</name>
    </ligand>
</feature>
<dbReference type="NCBIfam" id="TIGR00091">
    <property type="entry name" value="tRNA (guanosine(46)-N7)-methyltransferase TrmB"/>
    <property type="match status" value="1"/>
</dbReference>
<comment type="caution">
    <text evidence="7">Lacks conserved residue(s) required for the propagation of feature annotation.</text>
</comment>
<organism evidence="9 10">
    <name type="scientific">Rhodovibrio sodomensis</name>
    <dbReference type="NCBI Taxonomy" id="1088"/>
    <lineage>
        <taxon>Bacteria</taxon>
        <taxon>Pseudomonadati</taxon>
        <taxon>Pseudomonadota</taxon>
        <taxon>Alphaproteobacteria</taxon>
        <taxon>Rhodospirillales</taxon>
        <taxon>Rhodovibrionaceae</taxon>
        <taxon>Rhodovibrio</taxon>
    </lineage>
</organism>
<protein>
    <recommendedName>
        <fullName evidence="7">tRNA (guanine-N(7)-)-methyltransferase</fullName>
        <ecNumber evidence="7">2.1.1.33</ecNumber>
    </recommendedName>
    <alternativeName>
        <fullName evidence="7">tRNA (guanine(46)-N(7))-methyltransferase</fullName>
    </alternativeName>
    <alternativeName>
        <fullName evidence="7">tRNA(m7G46)-methyltransferase</fullName>
    </alternativeName>
</protein>
<proteinExistence type="inferred from homology"/>
<feature type="binding site" evidence="7">
    <location>
        <position position="144"/>
    </location>
    <ligand>
        <name>substrate</name>
    </ligand>
</feature>